<feature type="binding site" evidence="6">
    <location>
        <position position="122"/>
    </location>
    <ligand>
        <name>FAD</name>
        <dbReference type="ChEBI" id="CHEBI:57692"/>
    </ligand>
</feature>
<dbReference type="PRINTS" id="PR00368">
    <property type="entry name" value="FADPNR"/>
</dbReference>
<dbReference type="InterPro" id="IPR036188">
    <property type="entry name" value="FAD/NAD-bd_sf"/>
</dbReference>
<keyword evidence="3 6" id="KW-0274">FAD</keyword>
<comment type="catalytic activity">
    <reaction evidence="6">
        <text>2 reduced [2Fe-2S]-[ferredoxin] + NADP(+) + H(+) = 2 oxidized [2Fe-2S]-[ferredoxin] + NADPH</text>
        <dbReference type="Rhea" id="RHEA:20125"/>
        <dbReference type="Rhea" id="RHEA-COMP:10000"/>
        <dbReference type="Rhea" id="RHEA-COMP:10001"/>
        <dbReference type="ChEBI" id="CHEBI:15378"/>
        <dbReference type="ChEBI" id="CHEBI:33737"/>
        <dbReference type="ChEBI" id="CHEBI:33738"/>
        <dbReference type="ChEBI" id="CHEBI:57783"/>
        <dbReference type="ChEBI" id="CHEBI:58349"/>
        <dbReference type="EC" id="1.18.1.2"/>
    </reaction>
</comment>
<dbReference type="Proteomes" id="UP001139006">
    <property type="component" value="Unassembled WGS sequence"/>
</dbReference>
<feature type="binding site" evidence="6">
    <location>
        <position position="44"/>
    </location>
    <ligand>
        <name>FAD</name>
        <dbReference type="ChEBI" id="CHEBI:57692"/>
    </ligand>
</feature>
<proteinExistence type="inferred from homology"/>
<dbReference type="HAMAP" id="MF_01685">
    <property type="entry name" value="FENR2"/>
    <property type="match status" value="1"/>
</dbReference>
<dbReference type="InterPro" id="IPR022890">
    <property type="entry name" value="Fd--NADP_Rdtase_type_2"/>
</dbReference>
<evidence type="ECO:0000256" key="1">
    <source>
        <dbReference type="ARBA" id="ARBA00011738"/>
    </source>
</evidence>
<dbReference type="Gene3D" id="3.50.50.60">
    <property type="entry name" value="FAD/NAD(P)-binding domain"/>
    <property type="match status" value="2"/>
</dbReference>
<dbReference type="GO" id="GO:0050660">
    <property type="term" value="F:flavin adenine dinucleotide binding"/>
    <property type="evidence" value="ECO:0007669"/>
    <property type="project" value="UniProtKB-UniRule"/>
</dbReference>
<reference evidence="8 9" key="1">
    <citation type="journal article" date="2023" name="Int. J. Syst. Evol. Microbiol.">
        <title>Ligilactobacillus ubinensis sp. nov., a novel species isolated from the wild ferment of a durian fruit (Durio zibethinus).</title>
        <authorList>
            <person name="Heng Y.C."/>
            <person name="Menon N."/>
            <person name="Chen B."/>
            <person name="Loo B.Z.L."/>
            <person name="Wong G.W.J."/>
            <person name="Lim A.C.H."/>
            <person name="Silvaraju S."/>
            <person name="Kittelmann S."/>
        </authorList>
    </citation>
    <scope>NUCLEOTIDE SEQUENCE [LARGE SCALE GENOMIC DNA]</scope>
    <source>
        <strain evidence="8 9">WILCCON 0076</strain>
    </source>
</reference>
<comment type="cofactor">
    <cofactor evidence="6">
        <name>FAD</name>
        <dbReference type="ChEBI" id="CHEBI:57692"/>
    </cofactor>
    <text evidence="6">Binds 1 FAD per subunit.</text>
</comment>
<evidence type="ECO:0000256" key="5">
    <source>
        <dbReference type="ARBA" id="ARBA00023002"/>
    </source>
</evidence>
<keyword evidence="2 6" id="KW-0285">Flavoprotein</keyword>
<accession>A0A9X2JLN7</accession>
<dbReference type="SUPFAM" id="SSF51905">
    <property type="entry name" value="FAD/NAD(P)-binding domain"/>
    <property type="match status" value="1"/>
</dbReference>
<dbReference type="EC" id="1.18.1.2" evidence="6"/>
<evidence type="ECO:0000313" key="9">
    <source>
        <dbReference type="Proteomes" id="UP001139006"/>
    </source>
</evidence>
<feature type="binding site" evidence="6">
    <location>
        <position position="284"/>
    </location>
    <ligand>
        <name>FAD</name>
        <dbReference type="ChEBI" id="CHEBI:57692"/>
    </ligand>
</feature>
<gene>
    <name evidence="8" type="ORF">LB941_02780</name>
</gene>
<organism evidence="8 9">
    <name type="scientific">Ligilactobacillus ubinensis</name>
    <dbReference type="NCBI Taxonomy" id="2876789"/>
    <lineage>
        <taxon>Bacteria</taxon>
        <taxon>Bacillati</taxon>
        <taxon>Bacillota</taxon>
        <taxon>Bacilli</taxon>
        <taxon>Lactobacillales</taxon>
        <taxon>Lactobacillaceae</taxon>
        <taxon>Ligilactobacillus</taxon>
    </lineage>
</organism>
<dbReference type="InterPro" id="IPR050097">
    <property type="entry name" value="Ferredoxin-NADP_redctase_2"/>
</dbReference>
<evidence type="ECO:0000256" key="3">
    <source>
        <dbReference type="ARBA" id="ARBA00022827"/>
    </source>
</evidence>
<sequence length="337" mass="37670">MTEQNYYDITIIGGGPVGLFAATYARMRLAKTQIIESLDQLGGQVSTLFAAKNIYDVPGFYEITGEKLIQHLIYQTTKFNPDIFLGETVESFSKTDLGYAIKTSKRITYSRSIIIAAGIGAFEPRRLAIENAKEFENEQLHYFITNPQIFKNKDLAIAGGGDSAIDWALALYPIAKSIHIIHRRDKFRALEANLEKLRSTKTIFDTPFTISSLEKASENKIKLNLKKARSDDKKELTVDHLLVNYGFISDNKLLSSWNLQMENRVIKVNQSQETNLPGIYAIGDSAYHPGKLDLIATGLGEAPSAVNNALLYVYPDKRQPAHSTQLIKQFNSLKGSN</sequence>
<feature type="binding site" evidence="6">
    <location>
        <position position="49"/>
    </location>
    <ligand>
        <name>FAD</name>
        <dbReference type="ChEBI" id="CHEBI:57692"/>
    </ligand>
</feature>
<dbReference type="InterPro" id="IPR023753">
    <property type="entry name" value="FAD/NAD-binding_dom"/>
</dbReference>
<evidence type="ECO:0000259" key="7">
    <source>
        <dbReference type="Pfam" id="PF07992"/>
    </source>
</evidence>
<evidence type="ECO:0000313" key="8">
    <source>
        <dbReference type="EMBL" id="MCP0886261.1"/>
    </source>
</evidence>
<feature type="binding site" evidence="6">
    <location>
        <position position="36"/>
    </location>
    <ligand>
        <name>FAD</name>
        <dbReference type="ChEBI" id="CHEBI:57692"/>
    </ligand>
</feature>
<comment type="subunit">
    <text evidence="1 6">Homodimer.</text>
</comment>
<comment type="caution">
    <text evidence="6">Lacks conserved residue(s) required for the propagation of feature annotation.</text>
</comment>
<name>A0A9X2JLN7_9LACO</name>
<dbReference type="GO" id="GO:0004324">
    <property type="term" value="F:ferredoxin-NADP+ reductase activity"/>
    <property type="evidence" value="ECO:0007669"/>
    <property type="project" value="UniProtKB-UniRule"/>
</dbReference>
<comment type="similarity">
    <text evidence="6">Belongs to the ferredoxin--NADP reductase type 2 family.</text>
</comment>
<dbReference type="RefSeq" id="WP_253359298.1">
    <property type="nucleotide sequence ID" value="NZ_JAIULA010000004.1"/>
</dbReference>
<dbReference type="PRINTS" id="PR00469">
    <property type="entry name" value="PNDRDTASEII"/>
</dbReference>
<dbReference type="EMBL" id="JAIULA010000004">
    <property type="protein sequence ID" value="MCP0886261.1"/>
    <property type="molecule type" value="Genomic_DNA"/>
</dbReference>
<evidence type="ECO:0000256" key="2">
    <source>
        <dbReference type="ARBA" id="ARBA00022630"/>
    </source>
</evidence>
<feature type="binding site" evidence="6">
    <location>
        <position position="89"/>
    </location>
    <ligand>
        <name>FAD</name>
        <dbReference type="ChEBI" id="CHEBI:57692"/>
    </ligand>
</feature>
<comment type="caution">
    <text evidence="8">The sequence shown here is derived from an EMBL/GenBank/DDBJ whole genome shotgun (WGS) entry which is preliminary data.</text>
</comment>
<keyword evidence="4 6" id="KW-0521">NADP</keyword>
<evidence type="ECO:0000256" key="6">
    <source>
        <dbReference type="HAMAP-Rule" id="MF_01685"/>
    </source>
</evidence>
<dbReference type="AlphaFoldDB" id="A0A9X2JLN7"/>
<dbReference type="Pfam" id="PF07992">
    <property type="entry name" value="Pyr_redox_2"/>
    <property type="match status" value="1"/>
</dbReference>
<feature type="domain" description="FAD/NAD(P)-binding" evidence="7">
    <location>
        <begin position="7"/>
        <end position="302"/>
    </location>
</feature>
<protein>
    <recommendedName>
        <fullName evidence="6">Ferredoxin--NADP reductase</fullName>
        <shortName evidence="6">FNR</shortName>
        <shortName evidence="6">Fd-NADP(+) reductase</shortName>
        <ecNumber evidence="6">1.18.1.2</ecNumber>
    </recommendedName>
</protein>
<keyword evidence="5 6" id="KW-0560">Oxidoreductase</keyword>
<keyword evidence="9" id="KW-1185">Reference proteome</keyword>
<dbReference type="PANTHER" id="PTHR48105">
    <property type="entry name" value="THIOREDOXIN REDUCTASE 1-RELATED-RELATED"/>
    <property type="match status" value="1"/>
</dbReference>
<dbReference type="GO" id="GO:0050661">
    <property type="term" value="F:NADP binding"/>
    <property type="evidence" value="ECO:0007669"/>
    <property type="project" value="UniProtKB-UniRule"/>
</dbReference>
<feature type="binding site" evidence="6">
    <location>
        <position position="324"/>
    </location>
    <ligand>
        <name>FAD</name>
        <dbReference type="ChEBI" id="CHEBI:57692"/>
    </ligand>
</feature>
<evidence type="ECO:0000256" key="4">
    <source>
        <dbReference type="ARBA" id="ARBA00022857"/>
    </source>
</evidence>